<organism evidence="1 2">
    <name type="scientific">Saitoella complicata (strain BCRC 22490 / CBS 7301 / JCM 7358 / NBRC 10748 / NRRL Y-17804)</name>
    <dbReference type="NCBI Taxonomy" id="698492"/>
    <lineage>
        <taxon>Eukaryota</taxon>
        <taxon>Fungi</taxon>
        <taxon>Dikarya</taxon>
        <taxon>Ascomycota</taxon>
        <taxon>Taphrinomycotina</taxon>
        <taxon>Taphrinomycotina incertae sedis</taxon>
        <taxon>Saitoella</taxon>
    </lineage>
</organism>
<dbReference type="Proteomes" id="UP000033140">
    <property type="component" value="Unassembled WGS sequence"/>
</dbReference>
<gene>
    <name evidence="1" type="ORF">G7K_1786-t1</name>
</gene>
<accession>A0A0E9NCL9</accession>
<sequence>MLLGPGSGSANCCNDKDTKQNQYCAARDLLRIRRGAQSNDEGKEASMSGSCSSFFSKMNLKNFALFCD</sequence>
<dbReference type="AlphaFoldDB" id="A0A0E9NCL9"/>
<name>A0A0E9NCL9_SAICN</name>
<keyword evidence="2" id="KW-1185">Reference proteome</keyword>
<proteinExistence type="predicted"/>
<protein>
    <submittedName>
        <fullName evidence="1">Uncharacterized protein</fullName>
    </submittedName>
</protein>
<evidence type="ECO:0000313" key="2">
    <source>
        <dbReference type="Proteomes" id="UP000033140"/>
    </source>
</evidence>
<reference evidence="1 2" key="3">
    <citation type="journal article" date="2015" name="Genome Announc.">
        <title>Draft Genome Sequence of the Archiascomycetous Yeast Saitoella complicata.</title>
        <authorList>
            <person name="Yamauchi K."/>
            <person name="Kondo S."/>
            <person name="Hamamoto M."/>
            <person name="Takahashi Y."/>
            <person name="Ogura Y."/>
            <person name="Hayashi T."/>
            <person name="Nishida H."/>
        </authorList>
    </citation>
    <scope>NUCLEOTIDE SEQUENCE [LARGE SCALE GENOMIC DNA]</scope>
    <source>
        <strain evidence="1 2">NRRL Y-17804</strain>
    </source>
</reference>
<dbReference type="EMBL" id="BACD03000010">
    <property type="protein sequence ID" value="GAO47584.1"/>
    <property type="molecule type" value="Genomic_DNA"/>
</dbReference>
<comment type="caution">
    <text evidence="1">The sequence shown here is derived from an EMBL/GenBank/DDBJ whole genome shotgun (WGS) entry which is preliminary data.</text>
</comment>
<reference evidence="1 2" key="1">
    <citation type="journal article" date="2011" name="J. Gen. Appl. Microbiol.">
        <title>Draft genome sequencing of the enigmatic yeast Saitoella complicata.</title>
        <authorList>
            <person name="Nishida H."/>
            <person name="Hamamoto M."/>
            <person name="Sugiyama J."/>
        </authorList>
    </citation>
    <scope>NUCLEOTIDE SEQUENCE [LARGE SCALE GENOMIC DNA]</scope>
    <source>
        <strain evidence="1 2">NRRL Y-17804</strain>
    </source>
</reference>
<reference evidence="1 2" key="2">
    <citation type="journal article" date="2014" name="J. Gen. Appl. Microbiol.">
        <title>The early diverging ascomycetous budding yeast Saitoella complicata has three histone deacetylases belonging to the Clr6, Hos2, and Rpd3 lineages.</title>
        <authorList>
            <person name="Nishida H."/>
            <person name="Matsumoto T."/>
            <person name="Kondo S."/>
            <person name="Hamamoto M."/>
            <person name="Yoshikawa H."/>
        </authorList>
    </citation>
    <scope>NUCLEOTIDE SEQUENCE [LARGE SCALE GENOMIC DNA]</scope>
    <source>
        <strain evidence="1 2">NRRL Y-17804</strain>
    </source>
</reference>
<evidence type="ECO:0000313" key="1">
    <source>
        <dbReference type="EMBL" id="GAO47584.1"/>
    </source>
</evidence>